<dbReference type="OrthoDB" id="2906875at2"/>
<feature type="signal peptide" evidence="1">
    <location>
        <begin position="1"/>
        <end position="33"/>
    </location>
</feature>
<keyword evidence="1" id="KW-0732">Signal</keyword>
<evidence type="ECO:0000313" key="2">
    <source>
        <dbReference type="EMBL" id="GCE15549.1"/>
    </source>
</evidence>
<comment type="caution">
    <text evidence="2">The sequence shown here is derived from an EMBL/GenBank/DDBJ whole genome shotgun (WGS) entry which is preliminary data.</text>
</comment>
<gene>
    <name evidence="2" type="ORF">KTT_54080</name>
</gene>
<protein>
    <recommendedName>
        <fullName evidence="4">DUF2690 domain-containing protein</fullName>
    </recommendedName>
</protein>
<dbReference type="Proteomes" id="UP000287352">
    <property type="component" value="Unassembled WGS sequence"/>
</dbReference>
<proteinExistence type="predicted"/>
<keyword evidence="3" id="KW-1185">Reference proteome</keyword>
<evidence type="ECO:0000313" key="3">
    <source>
        <dbReference type="Proteomes" id="UP000287352"/>
    </source>
</evidence>
<dbReference type="Pfam" id="PF10901">
    <property type="entry name" value="DUF2690"/>
    <property type="match status" value="1"/>
</dbReference>
<dbReference type="RefSeq" id="WP_126582993.1">
    <property type="nucleotide sequence ID" value="NZ_BIFR01000002.1"/>
</dbReference>
<dbReference type="EMBL" id="BIFR01000002">
    <property type="protein sequence ID" value="GCE15549.1"/>
    <property type="molecule type" value="Genomic_DNA"/>
</dbReference>
<evidence type="ECO:0008006" key="4">
    <source>
        <dbReference type="Google" id="ProtNLM"/>
    </source>
</evidence>
<dbReference type="InterPro" id="IPR021224">
    <property type="entry name" value="DUF2690"/>
</dbReference>
<feature type="chain" id="PRO_5019438686" description="DUF2690 domain-containing protein" evidence="1">
    <location>
        <begin position="34"/>
        <end position="176"/>
    </location>
</feature>
<organism evidence="2 3">
    <name type="scientific">Tengunoibacter tsumagoiensis</name>
    <dbReference type="NCBI Taxonomy" id="2014871"/>
    <lineage>
        <taxon>Bacteria</taxon>
        <taxon>Bacillati</taxon>
        <taxon>Chloroflexota</taxon>
        <taxon>Ktedonobacteria</taxon>
        <taxon>Ktedonobacterales</taxon>
        <taxon>Dictyobacteraceae</taxon>
        <taxon>Tengunoibacter</taxon>
    </lineage>
</organism>
<reference evidence="3" key="1">
    <citation type="submission" date="2018-12" db="EMBL/GenBank/DDBJ databases">
        <title>Tengunoibacter tsumagoiensis gen. nov., sp. nov., Dictyobacter kobayashii sp. nov., D. alpinus sp. nov., and D. joshuensis sp. nov. and description of Dictyobacteraceae fam. nov. within the order Ktedonobacterales isolated from Tengu-no-mugimeshi.</title>
        <authorList>
            <person name="Wang C.M."/>
            <person name="Zheng Y."/>
            <person name="Sakai Y."/>
            <person name="Toyoda A."/>
            <person name="Minakuchi Y."/>
            <person name="Abe K."/>
            <person name="Yokota A."/>
            <person name="Yabe S."/>
        </authorList>
    </citation>
    <scope>NUCLEOTIDE SEQUENCE [LARGE SCALE GENOMIC DNA]</scope>
    <source>
        <strain evidence="3">Uno3</strain>
    </source>
</reference>
<name>A0A402A8V5_9CHLR</name>
<sequence length="176" mass="19305">MHRLSSRFKWYLLTPIVLLMLCSMSLIAPSAHAQSLENTTVHTATLSGYGYDNQDPYKTGCASDSYTAPGTVGMDFAGGYGHVWLKWSPTCHTAWAYVQFNYGVPNNAYGDAYVGRTNTNGSITWASCATGDQYVSPGQTSCYSGMLYDGPGLTAYARGSYWDPNGTYYEVDTARW</sequence>
<dbReference type="AlphaFoldDB" id="A0A402A8V5"/>
<accession>A0A402A8V5</accession>
<evidence type="ECO:0000256" key="1">
    <source>
        <dbReference type="SAM" id="SignalP"/>
    </source>
</evidence>